<sequence>MENITTAINYLSKHSSSLHQYPVDRILLDHASLRQILTYVVLPVLAAYPVLTSLLRFRRVRKLQQQYSQYSTRESFSRMTDRDAWEIQKVIAQLEFPFMYVKALQFALFRTYGIPTISHTLTKTSQFSDPRTAFKRYSDTSLLVTEFVTWEPSSERAQAAIARTNYIHSGYRSSGAIREEDMLYTLSLFATEPIRFIDTYEWRKLTELEKCALGTFWKSVGDAMGVSYEPLPSFQNGGFRDGLHWLDEISAWSQAYEARAMVPDQKNRETADRTTAILTYMLPEPLKHVGLKFVPYMMDDRLRRAMLYDPPPPLYATIFSSLLQLRKFLLRYLALPRPYFLRSTVLTEKPDPQTGTFYVTKWDAAPYYVKPTVWNRWLSPTAWLTRLLGLPVPGDEGDKYYPRGYDIADVGPKAFAGRGKEYMDRQKEMLRKERTGGCPFHP</sequence>
<dbReference type="OrthoDB" id="545169at2759"/>
<proteinExistence type="predicted"/>
<dbReference type="RefSeq" id="XP_013329044.1">
    <property type="nucleotide sequence ID" value="XM_013473590.1"/>
</dbReference>
<comment type="caution">
    <text evidence="3">The sequence shown here is derived from an EMBL/GenBank/DDBJ whole genome shotgun (WGS) entry which is preliminary data.</text>
</comment>
<keyword evidence="1" id="KW-0812">Transmembrane</keyword>
<dbReference type="EMBL" id="LASV01000142">
    <property type="protein sequence ID" value="KKA22432.1"/>
    <property type="molecule type" value="Genomic_DNA"/>
</dbReference>
<reference evidence="3 4" key="1">
    <citation type="submission" date="2015-04" db="EMBL/GenBank/DDBJ databases">
        <authorList>
            <person name="Heijne W.H."/>
            <person name="Fedorova N.D."/>
            <person name="Nierman W.C."/>
            <person name="Vollebregt A.W."/>
            <person name="Zhao Z."/>
            <person name="Wu L."/>
            <person name="Kumar M."/>
            <person name="Stam H."/>
            <person name="van den Berg M.A."/>
            <person name="Pel H.J."/>
        </authorList>
    </citation>
    <scope>NUCLEOTIDE SEQUENCE [LARGE SCALE GENOMIC DNA]</scope>
    <source>
        <strain evidence="3 4">CBS 393.64</strain>
    </source>
</reference>
<dbReference type="GO" id="GO:0016491">
    <property type="term" value="F:oxidoreductase activity"/>
    <property type="evidence" value="ECO:0007669"/>
    <property type="project" value="InterPro"/>
</dbReference>
<dbReference type="Pfam" id="PF09995">
    <property type="entry name" value="MPAB_Lcp_cat"/>
    <property type="match status" value="1"/>
</dbReference>
<accession>A0A0F4YVV3</accession>
<evidence type="ECO:0000256" key="1">
    <source>
        <dbReference type="SAM" id="Phobius"/>
    </source>
</evidence>
<keyword evidence="1" id="KW-0472">Membrane</keyword>
<name>A0A0F4YVV3_RASE3</name>
<dbReference type="InterPro" id="IPR046366">
    <property type="entry name" value="MPAB"/>
</dbReference>
<organism evidence="3 4">
    <name type="scientific">Rasamsonia emersonii (strain ATCC 16479 / CBS 393.64 / IMI 116815)</name>
    <dbReference type="NCBI Taxonomy" id="1408163"/>
    <lineage>
        <taxon>Eukaryota</taxon>
        <taxon>Fungi</taxon>
        <taxon>Dikarya</taxon>
        <taxon>Ascomycota</taxon>
        <taxon>Pezizomycotina</taxon>
        <taxon>Eurotiomycetes</taxon>
        <taxon>Eurotiomycetidae</taxon>
        <taxon>Eurotiales</taxon>
        <taxon>Trichocomaceae</taxon>
        <taxon>Rasamsonia</taxon>
    </lineage>
</organism>
<dbReference type="PANTHER" id="PTHR36124:SF6">
    <property type="entry name" value="ER-BOUND OXYGENASE MPAB_MPAB'_RUBBER OXYGENASE CATALYTIC DOMAIN-CONTAINING PROTEIN"/>
    <property type="match status" value="1"/>
</dbReference>
<feature type="transmembrane region" description="Helical" evidence="1">
    <location>
        <begin position="36"/>
        <end position="57"/>
    </location>
</feature>
<keyword evidence="4" id="KW-1185">Reference proteome</keyword>
<dbReference type="GeneID" id="25315860"/>
<evidence type="ECO:0000259" key="2">
    <source>
        <dbReference type="Pfam" id="PF09995"/>
    </source>
</evidence>
<evidence type="ECO:0000313" key="4">
    <source>
        <dbReference type="Proteomes" id="UP000053958"/>
    </source>
</evidence>
<evidence type="ECO:0000313" key="3">
    <source>
        <dbReference type="EMBL" id="KKA22432.1"/>
    </source>
</evidence>
<keyword evidence="1" id="KW-1133">Transmembrane helix</keyword>
<dbReference type="STRING" id="1408163.A0A0F4YVV3"/>
<dbReference type="AlphaFoldDB" id="A0A0F4YVV3"/>
<dbReference type="InterPro" id="IPR018713">
    <property type="entry name" value="MPAB/Lcp_cat_dom"/>
</dbReference>
<dbReference type="PANTHER" id="PTHR36124">
    <property type="match status" value="1"/>
</dbReference>
<feature type="domain" description="ER-bound oxygenase mpaB/mpaB'/Rubber oxygenase catalytic" evidence="2">
    <location>
        <begin position="107"/>
        <end position="309"/>
    </location>
</feature>
<protein>
    <recommendedName>
        <fullName evidence="2">ER-bound oxygenase mpaB/mpaB'/Rubber oxygenase catalytic domain-containing protein</fullName>
    </recommendedName>
</protein>
<dbReference type="Proteomes" id="UP000053958">
    <property type="component" value="Unassembled WGS sequence"/>
</dbReference>
<gene>
    <name evidence="3" type="ORF">T310_3511</name>
</gene>